<comment type="function">
    <text evidence="9">Required for the biogenesis of c-type cytochromes. Possible subunit of a heme lyase.</text>
</comment>
<feature type="transmembrane region" description="Helical" evidence="11">
    <location>
        <begin position="491"/>
        <end position="510"/>
    </location>
</feature>
<feature type="transmembrane region" description="Helical" evidence="11">
    <location>
        <begin position="609"/>
        <end position="629"/>
    </location>
</feature>
<feature type="transmembrane region" description="Helical" evidence="11">
    <location>
        <begin position="354"/>
        <end position="378"/>
    </location>
</feature>
<feature type="transmembrane region" description="Helical" evidence="11">
    <location>
        <begin position="180"/>
        <end position="200"/>
    </location>
</feature>
<feature type="transmembrane region" description="Helical" evidence="11">
    <location>
        <begin position="279"/>
        <end position="300"/>
    </location>
</feature>
<evidence type="ECO:0000256" key="7">
    <source>
        <dbReference type="ARBA" id="ARBA00022989"/>
    </source>
</evidence>
<keyword evidence="6" id="KW-0201">Cytochrome c-type biogenesis</keyword>
<feature type="domain" description="Cytochrome c-type biogenesis protein CcmF C-terminal" evidence="13">
    <location>
        <begin position="318"/>
        <end position="628"/>
    </location>
</feature>
<feature type="transmembrane region" description="Helical" evidence="11">
    <location>
        <begin position="6"/>
        <end position="29"/>
    </location>
</feature>
<keyword evidence="7 11" id="KW-1133">Transmembrane helix</keyword>
<dbReference type="PRINTS" id="PR01410">
    <property type="entry name" value="CCBIOGENESIS"/>
</dbReference>
<name>A0A6J6IEE3_9ZZZZ</name>
<sequence>MNVALGRAGVTLGLVAAVLGVVTVGYGLVRRRPDLIRLSRAYAVLVFVGGIVAFIAMERALITRDFTVKFVADNGSSKTPALYNFATLWSALEGSIILWSAILGGYLVAVVFKFRKRLADPLVGWALLTMLAVAAFFFFLMAGPANPFENFSPPAGFDGPGPNPLLQNHPLMAFHPPMLYLGYVGFTVPFAFAIAALATGRVGEGWLLATRRWTLIAWGFLTAGIILGSWWSYEVLGWGGYWAWDPVENASFMPWLTGTAYLHSVMVQERRGMLRVWNISLLCATFALTILGTFITRSGVLESVHAFTESSIGPSLIAFFALIVLVTVGLIGWRGDRLRSPGRIDSPLSREGAFLANNVLFGAFAFVILLGTVFPLVVEAINNDRISVGVPYFNRMTMPIGLTLLFLMAIAPVLPWRKASAELLRHRLIWPAWVGAGAMVFAVAVGARGLAPVVAFGLGGFAAGSAGRQLVLAARRQGWRGLVGRANGGMVVHLGVVMIAVAFAASSSYVRQAEFTLRPGDTAEFAGHTLLYEGQNIKEESAKTINQALVRIDGTGPWAPSLNKFANGQTTIGTPSVRSTFTDDVALSVIDIRGGDDPSVTLRVTVQPLIIWLWIGGGVMALGTLLAVFPGKRRNPIDAVSSPLAGASPPEPEPEADRVVANA</sequence>
<dbReference type="PANTHER" id="PTHR43653">
    <property type="entry name" value="CYTOCHROME C ASSEMBLY PROTEIN-RELATED"/>
    <property type="match status" value="1"/>
</dbReference>
<dbReference type="GO" id="GO:0005886">
    <property type="term" value="C:plasma membrane"/>
    <property type="evidence" value="ECO:0007669"/>
    <property type="project" value="UniProtKB-SubCell"/>
</dbReference>
<feature type="transmembrane region" description="Helical" evidence="11">
    <location>
        <begin position="398"/>
        <end position="416"/>
    </location>
</feature>
<feature type="domain" description="Cytochrome c assembly protein" evidence="12">
    <location>
        <begin position="89"/>
        <end position="298"/>
    </location>
</feature>
<feature type="transmembrane region" description="Helical" evidence="11">
    <location>
        <begin position="82"/>
        <end position="110"/>
    </location>
</feature>
<feature type="region of interest" description="Disordered" evidence="10">
    <location>
        <begin position="639"/>
        <end position="663"/>
    </location>
</feature>
<feature type="transmembrane region" description="Helical" evidence="11">
    <location>
        <begin position="312"/>
        <end position="333"/>
    </location>
</feature>
<evidence type="ECO:0000256" key="8">
    <source>
        <dbReference type="ARBA" id="ARBA00023136"/>
    </source>
</evidence>
<dbReference type="PRINTS" id="PR01411">
    <property type="entry name" value="CCMFBIOGNSIS"/>
</dbReference>
<evidence type="ECO:0000259" key="13">
    <source>
        <dbReference type="Pfam" id="PF16327"/>
    </source>
</evidence>
<evidence type="ECO:0000259" key="12">
    <source>
        <dbReference type="Pfam" id="PF01578"/>
    </source>
</evidence>
<keyword evidence="5 11" id="KW-0812">Transmembrane</keyword>
<dbReference type="Pfam" id="PF16327">
    <property type="entry name" value="CcmF_C"/>
    <property type="match status" value="1"/>
</dbReference>
<reference evidence="14" key="1">
    <citation type="submission" date="2020-05" db="EMBL/GenBank/DDBJ databases">
        <authorList>
            <person name="Chiriac C."/>
            <person name="Salcher M."/>
            <person name="Ghai R."/>
            <person name="Kavagutti S V."/>
        </authorList>
    </citation>
    <scope>NUCLEOTIDE SEQUENCE</scope>
</reference>
<evidence type="ECO:0000256" key="1">
    <source>
        <dbReference type="ARBA" id="ARBA00004429"/>
    </source>
</evidence>
<evidence type="ECO:0000313" key="14">
    <source>
        <dbReference type="EMBL" id="CAB4623067.1"/>
    </source>
</evidence>
<evidence type="ECO:0000256" key="6">
    <source>
        <dbReference type="ARBA" id="ARBA00022748"/>
    </source>
</evidence>
<dbReference type="InterPro" id="IPR032523">
    <property type="entry name" value="CcmF_C"/>
</dbReference>
<evidence type="ECO:0000256" key="5">
    <source>
        <dbReference type="ARBA" id="ARBA00022692"/>
    </source>
</evidence>
<feature type="transmembrane region" description="Helical" evidence="11">
    <location>
        <begin position="251"/>
        <end position="267"/>
    </location>
</feature>
<dbReference type="InterPro" id="IPR002541">
    <property type="entry name" value="Cyt_c_assembly"/>
</dbReference>
<gene>
    <name evidence="14" type="ORF">UFOPK1835_01953</name>
</gene>
<comment type="subcellular location">
    <subcellularLocation>
        <location evidence="1">Cell inner membrane</location>
        <topology evidence="1">Multi-pass membrane protein</topology>
    </subcellularLocation>
</comment>
<keyword evidence="3" id="KW-1003">Cell membrane</keyword>
<dbReference type="GO" id="GO:0015232">
    <property type="term" value="F:heme transmembrane transporter activity"/>
    <property type="evidence" value="ECO:0007669"/>
    <property type="project" value="InterPro"/>
</dbReference>
<organism evidence="14">
    <name type="scientific">freshwater metagenome</name>
    <dbReference type="NCBI Taxonomy" id="449393"/>
    <lineage>
        <taxon>unclassified sequences</taxon>
        <taxon>metagenomes</taxon>
        <taxon>ecological metagenomes</taxon>
    </lineage>
</organism>
<evidence type="ECO:0000256" key="9">
    <source>
        <dbReference type="ARBA" id="ARBA00037230"/>
    </source>
</evidence>
<dbReference type="Pfam" id="PF01578">
    <property type="entry name" value="Cytochrom_C_asm"/>
    <property type="match status" value="1"/>
</dbReference>
<feature type="transmembrane region" description="Helical" evidence="11">
    <location>
        <begin position="41"/>
        <end position="62"/>
    </location>
</feature>
<accession>A0A6J6IEE3</accession>
<evidence type="ECO:0000256" key="2">
    <source>
        <dbReference type="ARBA" id="ARBA00009186"/>
    </source>
</evidence>
<proteinExistence type="inferred from homology"/>
<dbReference type="GO" id="GO:0020037">
    <property type="term" value="F:heme binding"/>
    <property type="evidence" value="ECO:0007669"/>
    <property type="project" value="InterPro"/>
</dbReference>
<protein>
    <submittedName>
        <fullName evidence="14">Unannotated protein</fullName>
    </submittedName>
</protein>
<evidence type="ECO:0000256" key="10">
    <source>
        <dbReference type="SAM" id="MobiDB-lite"/>
    </source>
</evidence>
<comment type="similarity">
    <text evidence="2">Belongs to the CcmF/CycK/Ccl1/NrfE/CcsA family.</text>
</comment>
<dbReference type="GO" id="GO:0017004">
    <property type="term" value="P:cytochrome complex assembly"/>
    <property type="evidence" value="ECO:0007669"/>
    <property type="project" value="UniProtKB-KW"/>
</dbReference>
<evidence type="ECO:0000256" key="4">
    <source>
        <dbReference type="ARBA" id="ARBA00022519"/>
    </source>
</evidence>
<dbReference type="EMBL" id="CAEZUP010000120">
    <property type="protein sequence ID" value="CAB4623067.1"/>
    <property type="molecule type" value="Genomic_DNA"/>
</dbReference>
<feature type="transmembrane region" description="Helical" evidence="11">
    <location>
        <begin position="428"/>
        <end position="447"/>
    </location>
</feature>
<evidence type="ECO:0000256" key="3">
    <source>
        <dbReference type="ARBA" id="ARBA00022475"/>
    </source>
</evidence>
<evidence type="ECO:0000256" key="11">
    <source>
        <dbReference type="SAM" id="Phobius"/>
    </source>
</evidence>
<dbReference type="PANTHER" id="PTHR43653:SF1">
    <property type="entry name" value="CYTOCHROME C-TYPE BIOGENESIS PROTEIN CCMF"/>
    <property type="match status" value="1"/>
</dbReference>
<feature type="transmembrane region" description="Helical" evidence="11">
    <location>
        <begin position="212"/>
        <end position="231"/>
    </location>
</feature>
<keyword evidence="4" id="KW-0997">Cell inner membrane</keyword>
<dbReference type="InterPro" id="IPR003568">
    <property type="entry name" value="Cyt_c_biogenesis_CcmF"/>
</dbReference>
<keyword evidence="8 11" id="KW-0472">Membrane</keyword>
<dbReference type="InterPro" id="IPR003567">
    <property type="entry name" value="Cyt_c_biogenesis"/>
</dbReference>
<dbReference type="AlphaFoldDB" id="A0A6J6IEE3"/>
<feature type="transmembrane region" description="Helical" evidence="11">
    <location>
        <begin position="122"/>
        <end position="142"/>
    </location>
</feature>